<evidence type="ECO:0000256" key="3">
    <source>
        <dbReference type="ARBA" id="ARBA00022691"/>
    </source>
</evidence>
<name>A0ABS1CMR4_9GAMM</name>
<dbReference type="CDD" id="cd02440">
    <property type="entry name" value="AdoMet_MTases"/>
    <property type="match status" value="1"/>
</dbReference>
<comment type="catalytic activity">
    <reaction evidence="4 5">
        <text>L-glutaminyl-[peptide chain release factor] + S-adenosyl-L-methionine = N(5)-methyl-L-glutaminyl-[peptide chain release factor] + S-adenosyl-L-homocysteine + H(+)</text>
        <dbReference type="Rhea" id="RHEA:42896"/>
        <dbReference type="Rhea" id="RHEA-COMP:10271"/>
        <dbReference type="Rhea" id="RHEA-COMP:10272"/>
        <dbReference type="ChEBI" id="CHEBI:15378"/>
        <dbReference type="ChEBI" id="CHEBI:30011"/>
        <dbReference type="ChEBI" id="CHEBI:57856"/>
        <dbReference type="ChEBI" id="CHEBI:59789"/>
        <dbReference type="ChEBI" id="CHEBI:61891"/>
        <dbReference type="EC" id="2.1.1.297"/>
    </reaction>
</comment>
<feature type="binding site" evidence="5">
    <location>
        <begin position="192"/>
        <end position="195"/>
    </location>
    <ligand>
        <name>substrate</name>
    </ligand>
</feature>
<proteinExistence type="inferred from homology"/>
<comment type="function">
    <text evidence="5">Methylates the class 1 translation termination release factors RF1/PrfA and RF2/PrfB on the glutamine residue of the universally conserved GGQ motif.</text>
</comment>
<organism evidence="8 9">
    <name type="scientific">Thiohalocapsa halophila</name>
    <dbReference type="NCBI Taxonomy" id="69359"/>
    <lineage>
        <taxon>Bacteria</taxon>
        <taxon>Pseudomonadati</taxon>
        <taxon>Pseudomonadota</taxon>
        <taxon>Gammaproteobacteria</taxon>
        <taxon>Chromatiales</taxon>
        <taxon>Chromatiaceae</taxon>
        <taxon>Thiohalocapsa</taxon>
    </lineage>
</organism>
<dbReference type="Gene3D" id="1.10.8.10">
    <property type="entry name" value="DNA helicase RuvA subunit, C-terminal domain"/>
    <property type="match status" value="1"/>
</dbReference>
<dbReference type="EC" id="2.1.1.297" evidence="5"/>
<dbReference type="Proteomes" id="UP000748752">
    <property type="component" value="Unassembled WGS sequence"/>
</dbReference>
<evidence type="ECO:0000259" key="6">
    <source>
        <dbReference type="Pfam" id="PF05175"/>
    </source>
</evidence>
<dbReference type="PANTHER" id="PTHR18895">
    <property type="entry name" value="HEMK METHYLTRANSFERASE"/>
    <property type="match status" value="1"/>
</dbReference>
<reference evidence="8 9" key="1">
    <citation type="journal article" date="2020" name="Microorganisms">
        <title>Osmotic Adaptation and Compatible Solute Biosynthesis of Phototrophic Bacteria as Revealed from Genome Analyses.</title>
        <authorList>
            <person name="Imhoff J.F."/>
            <person name="Rahn T."/>
            <person name="Kunzel S."/>
            <person name="Keller A."/>
            <person name="Neulinger S.C."/>
        </authorList>
    </citation>
    <scope>NUCLEOTIDE SEQUENCE [LARGE SCALE GENOMIC DNA]</scope>
    <source>
        <strain evidence="8 9">DSM 6210</strain>
    </source>
</reference>
<dbReference type="PANTHER" id="PTHR18895:SF74">
    <property type="entry name" value="MTRF1L RELEASE FACTOR GLUTAMINE METHYLTRANSFERASE"/>
    <property type="match status" value="1"/>
</dbReference>
<evidence type="ECO:0000256" key="5">
    <source>
        <dbReference type="HAMAP-Rule" id="MF_02126"/>
    </source>
</evidence>
<dbReference type="InterPro" id="IPR002052">
    <property type="entry name" value="DNA_methylase_N6_adenine_CS"/>
</dbReference>
<feature type="binding site" evidence="5">
    <location>
        <position position="177"/>
    </location>
    <ligand>
        <name>S-adenosyl-L-methionine</name>
        <dbReference type="ChEBI" id="CHEBI:59789"/>
    </ligand>
</feature>
<dbReference type="InterPro" id="IPR040758">
    <property type="entry name" value="PrmC_N"/>
</dbReference>
<dbReference type="InterPro" id="IPR007848">
    <property type="entry name" value="Small_mtfrase_dom"/>
</dbReference>
<accession>A0ABS1CMR4</accession>
<keyword evidence="1 5" id="KW-0489">Methyltransferase</keyword>
<comment type="caution">
    <text evidence="8">The sequence shown here is derived from an EMBL/GenBank/DDBJ whole genome shotgun (WGS) entry which is preliminary data.</text>
</comment>
<evidence type="ECO:0000256" key="2">
    <source>
        <dbReference type="ARBA" id="ARBA00022679"/>
    </source>
</evidence>
<feature type="domain" description="Release factor glutamine methyltransferase N-terminal" evidence="7">
    <location>
        <begin position="11"/>
        <end position="81"/>
    </location>
</feature>
<dbReference type="NCBIfam" id="TIGR03534">
    <property type="entry name" value="RF_mod_PrmC"/>
    <property type="match status" value="1"/>
</dbReference>
<feature type="binding site" evidence="5">
    <location>
        <begin position="126"/>
        <end position="130"/>
    </location>
    <ligand>
        <name>S-adenosyl-L-methionine</name>
        <dbReference type="ChEBI" id="CHEBI:59789"/>
    </ligand>
</feature>
<dbReference type="InterPro" id="IPR004556">
    <property type="entry name" value="HemK-like"/>
</dbReference>
<dbReference type="PROSITE" id="PS00092">
    <property type="entry name" value="N6_MTASE"/>
    <property type="match status" value="1"/>
</dbReference>
<dbReference type="InterPro" id="IPR050320">
    <property type="entry name" value="N5-glutamine_MTase"/>
</dbReference>
<protein>
    <recommendedName>
        <fullName evidence="5">Release factor glutamine methyltransferase</fullName>
        <shortName evidence="5">RF MTase</shortName>
        <ecNumber evidence="5">2.1.1.297</ecNumber>
    </recommendedName>
    <alternativeName>
        <fullName evidence="5">N5-glutamine methyltransferase PrmC</fullName>
    </alternativeName>
    <alternativeName>
        <fullName evidence="5">Protein-(glutamine-N5) MTase PrmC</fullName>
    </alternativeName>
    <alternativeName>
        <fullName evidence="5">Protein-glutamine N-methyltransferase PrmC</fullName>
    </alternativeName>
</protein>
<feature type="binding site" evidence="5">
    <location>
        <position position="192"/>
    </location>
    <ligand>
        <name>S-adenosyl-L-methionine</name>
        <dbReference type="ChEBI" id="CHEBI:59789"/>
    </ligand>
</feature>
<dbReference type="Gene3D" id="3.40.50.150">
    <property type="entry name" value="Vaccinia Virus protein VP39"/>
    <property type="match status" value="1"/>
</dbReference>
<dbReference type="GO" id="GO:0008168">
    <property type="term" value="F:methyltransferase activity"/>
    <property type="evidence" value="ECO:0007669"/>
    <property type="project" value="UniProtKB-KW"/>
</dbReference>
<dbReference type="InterPro" id="IPR019874">
    <property type="entry name" value="RF_methyltr_PrmC"/>
</dbReference>
<sequence>MSRSSQTSLAQALRDAAASLAQAGQPAARLEAELLLCEATALPRTALFAHPEQPLTATEQTAFDALLARRLEGEPMAYILGRRDFHVLTLHSAAGALIPRPETELLVDWALAALPAAAPLQGTDLGTGSGAIALALAAARPNWTLYAVERDIAALDVAAANTRRLDAANLHLLRGDWLAGFAPHSLDLVVANPPYVRAGDPHLRQGDVRFEPCQALAAGVDGLAATRAIAPQAAAALRPGGLLLLEHGWQQGAEVRAMLRAGGWCAIVTRRDLAGLERATGAHRPSC</sequence>
<dbReference type="InterPro" id="IPR029063">
    <property type="entry name" value="SAM-dependent_MTases_sf"/>
</dbReference>
<dbReference type="Pfam" id="PF05175">
    <property type="entry name" value="MTS"/>
    <property type="match status" value="1"/>
</dbReference>
<evidence type="ECO:0000256" key="1">
    <source>
        <dbReference type="ARBA" id="ARBA00022603"/>
    </source>
</evidence>
<keyword evidence="2 5" id="KW-0808">Transferase</keyword>
<feature type="domain" description="Methyltransferase small" evidence="6">
    <location>
        <begin position="113"/>
        <end position="198"/>
    </location>
</feature>
<dbReference type="SUPFAM" id="SSF53335">
    <property type="entry name" value="S-adenosyl-L-methionine-dependent methyltransferases"/>
    <property type="match status" value="1"/>
</dbReference>
<feature type="binding site" evidence="5">
    <location>
        <position position="149"/>
    </location>
    <ligand>
        <name>S-adenosyl-L-methionine</name>
        <dbReference type="ChEBI" id="CHEBI:59789"/>
    </ligand>
</feature>
<evidence type="ECO:0000313" key="8">
    <source>
        <dbReference type="EMBL" id="MBK1633190.1"/>
    </source>
</evidence>
<dbReference type="HAMAP" id="MF_02126">
    <property type="entry name" value="RF_methyltr_PrmC"/>
    <property type="match status" value="1"/>
</dbReference>
<evidence type="ECO:0000259" key="7">
    <source>
        <dbReference type="Pfam" id="PF17827"/>
    </source>
</evidence>
<gene>
    <name evidence="5 8" type="primary">prmC</name>
    <name evidence="8" type="ORF">CKO31_21030</name>
</gene>
<evidence type="ECO:0000313" key="9">
    <source>
        <dbReference type="Proteomes" id="UP000748752"/>
    </source>
</evidence>
<keyword evidence="9" id="KW-1185">Reference proteome</keyword>
<dbReference type="Pfam" id="PF17827">
    <property type="entry name" value="PrmC_N"/>
    <property type="match status" value="1"/>
</dbReference>
<evidence type="ECO:0000256" key="4">
    <source>
        <dbReference type="ARBA" id="ARBA00048391"/>
    </source>
</evidence>
<dbReference type="EMBL" id="NRRV01000071">
    <property type="protein sequence ID" value="MBK1633190.1"/>
    <property type="molecule type" value="Genomic_DNA"/>
</dbReference>
<dbReference type="GO" id="GO:0032259">
    <property type="term" value="P:methylation"/>
    <property type="evidence" value="ECO:0007669"/>
    <property type="project" value="UniProtKB-KW"/>
</dbReference>
<dbReference type="RefSeq" id="WP_200241245.1">
    <property type="nucleotide sequence ID" value="NZ_NRRV01000071.1"/>
</dbReference>
<comment type="similarity">
    <text evidence="5">Belongs to the protein N5-glutamine methyltransferase family. PrmC subfamily.</text>
</comment>
<keyword evidence="3 5" id="KW-0949">S-adenosyl-L-methionine</keyword>
<dbReference type="NCBIfam" id="TIGR00536">
    <property type="entry name" value="hemK_fam"/>
    <property type="match status" value="1"/>
</dbReference>